<evidence type="ECO:0000256" key="3">
    <source>
        <dbReference type="ARBA" id="ARBA00022606"/>
    </source>
</evidence>
<evidence type="ECO:0000313" key="11">
    <source>
        <dbReference type="EMBL" id="KAF7384511.1"/>
    </source>
</evidence>
<dbReference type="GO" id="GO:0007165">
    <property type="term" value="P:signal transduction"/>
    <property type="evidence" value="ECO:0007669"/>
    <property type="project" value="UniProtKB-KW"/>
</dbReference>
<feature type="transmembrane region" description="Helical" evidence="10">
    <location>
        <begin position="30"/>
        <end position="48"/>
    </location>
</feature>
<feature type="transmembrane region" description="Helical" evidence="10">
    <location>
        <begin position="527"/>
        <end position="545"/>
    </location>
</feature>
<keyword evidence="6 10" id="KW-1133">Transmembrane helix</keyword>
<feature type="transmembrane region" description="Helical" evidence="10">
    <location>
        <begin position="119"/>
        <end position="141"/>
    </location>
</feature>
<sequence>MDIFESGFYKCNYRFLSFLGLWPYDKSRLYRIYLVNIMLLSFNLPQFLKLFTSKEDIDVILKVIPVWGISVNTVIKYYTYHLGLCNMKTLLNDIIIDWKIWNTEKEVEIMKMYAKEGRFYILMYTGYVYFTSIVFFSIAFVPRLMDVIQPLNESRPLKLPILCEYFLDQDEHFYLLYFHLFISLLITVTALIAVDTQLMIFTFHVCSIFAVVGYRLENFLKDAYGIENWTNDQCKKYTENLIFSIEGHKRAIEFANCIESTFSYSLLIQCGVNITCMTISLYQITKEWGEELPEVLRYATFIVAQLFHMFYTCYVGQMMIDHSINISEKAYNSMWYEAPKEINKLLLLIMKKSIEPSNLTAGKIFIFCIESFSSLNNQLLSLVGLWPYQDKRSRLSRLYFLNIALVSFNMTQIFQLYTSKGDFNIIIEIVPTMATMINMAIKYYTYYIGMFNIRKLLDKMIIDWKMWNTKEEIEIIKRYAEEGRLYTLAYTSEYFIDQSKHFYFIFCHMALTILLAMTIVIATDTQFFVFTSHVCGVFSVVGFRFERLMKSDTTTNKYFNYPESFKYVACSIKGHSRAIELMTMLLDMSTETFKYGAFLAAQLFHIFCICYSGQRIIDHSSETFLKAMSKTVIVGNVSLLI</sequence>
<keyword evidence="3" id="KW-0716">Sensory transduction</keyword>
<evidence type="ECO:0000256" key="2">
    <source>
        <dbReference type="ARBA" id="ARBA00022475"/>
    </source>
</evidence>
<evidence type="ECO:0000256" key="1">
    <source>
        <dbReference type="ARBA" id="ARBA00004651"/>
    </source>
</evidence>
<keyword evidence="2" id="KW-1003">Cell membrane</keyword>
<dbReference type="AlphaFoldDB" id="A0A834JF73"/>
<gene>
    <name evidence="11" type="ORF">HZH68_014123</name>
</gene>
<evidence type="ECO:0000256" key="6">
    <source>
        <dbReference type="ARBA" id="ARBA00022989"/>
    </source>
</evidence>
<evidence type="ECO:0000256" key="8">
    <source>
        <dbReference type="ARBA" id="ARBA00023170"/>
    </source>
</evidence>
<feature type="transmembrane region" description="Helical" evidence="10">
    <location>
        <begin position="423"/>
        <end position="445"/>
    </location>
</feature>
<accession>A0A834JF73</accession>
<reference evidence="11" key="1">
    <citation type="journal article" date="2020" name="G3 (Bethesda)">
        <title>High-Quality Assemblies for Three Invasive Social Wasps from the &lt;i&gt;Vespula&lt;/i&gt; Genus.</title>
        <authorList>
            <person name="Harrop T.W.R."/>
            <person name="Guhlin J."/>
            <person name="McLaughlin G.M."/>
            <person name="Permina E."/>
            <person name="Stockwell P."/>
            <person name="Gilligan J."/>
            <person name="Le Lec M.F."/>
            <person name="Gruber M.A.M."/>
            <person name="Quinn O."/>
            <person name="Lovegrove M."/>
            <person name="Duncan E.J."/>
            <person name="Remnant E.J."/>
            <person name="Van Eeckhoven J."/>
            <person name="Graham B."/>
            <person name="Knapp R.A."/>
            <person name="Langford K.W."/>
            <person name="Kronenberg Z."/>
            <person name="Press M.O."/>
            <person name="Eacker S.M."/>
            <person name="Wilson-Rankin E.E."/>
            <person name="Purcell J."/>
            <person name="Lester P.J."/>
            <person name="Dearden P.K."/>
        </authorList>
    </citation>
    <scope>NUCLEOTIDE SEQUENCE</scope>
    <source>
        <strain evidence="11">Linc-1</strain>
    </source>
</reference>
<name>A0A834JF73_VESGE</name>
<evidence type="ECO:0000313" key="12">
    <source>
        <dbReference type="Proteomes" id="UP000617340"/>
    </source>
</evidence>
<feature type="transmembrane region" description="Helical" evidence="10">
    <location>
        <begin position="502"/>
        <end position="521"/>
    </location>
</feature>
<evidence type="ECO:0008006" key="13">
    <source>
        <dbReference type="Google" id="ProtNLM"/>
    </source>
</evidence>
<feature type="transmembrane region" description="Helical" evidence="10">
    <location>
        <begin position="174"/>
        <end position="193"/>
    </location>
</feature>
<dbReference type="GO" id="GO:0005886">
    <property type="term" value="C:plasma membrane"/>
    <property type="evidence" value="ECO:0007669"/>
    <property type="project" value="UniProtKB-SubCell"/>
</dbReference>
<evidence type="ECO:0000256" key="4">
    <source>
        <dbReference type="ARBA" id="ARBA00022692"/>
    </source>
</evidence>
<keyword evidence="8" id="KW-0675">Receptor</keyword>
<keyword evidence="5" id="KW-0552">Olfaction</keyword>
<evidence type="ECO:0000256" key="7">
    <source>
        <dbReference type="ARBA" id="ARBA00023136"/>
    </source>
</evidence>
<comment type="caution">
    <text evidence="11">The sequence shown here is derived from an EMBL/GenBank/DDBJ whole genome shotgun (WGS) entry which is preliminary data.</text>
</comment>
<evidence type="ECO:0000256" key="9">
    <source>
        <dbReference type="ARBA" id="ARBA00023224"/>
    </source>
</evidence>
<keyword evidence="9" id="KW-0807">Transducer</keyword>
<keyword evidence="7 10" id="KW-0472">Membrane</keyword>
<dbReference type="GO" id="GO:0005549">
    <property type="term" value="F:odorant binding"/>
    <property type="evidence" value="ECO:0007669"/>
    <property type="project" value="InterPro"/>
</dbReference>
<dbReference type="Proteomes" id="UP000617340">
    <property type="component" value="Unassembled WGS sequence"/>
</dbReference>
<dbReference type="PANTHER" id="PTHR21137">
    <property type="entry name" value="ODORANT RECEPTOR"/>
    <property type="match status" value="1"/>
</dbReference>
<evidence type="ECO:0000256" key="10">
    <source>
        <dbReference type="SAM" id="Phobius"/>
    </source>
</evidence>
<proteinExistence type="predicted"/>
<dbReference type="EMBL" id="JACSDZ010000017">
    <property type="protein sequence ID" value="KAF7384511.1"/>
    <property type="molecule type" value="Genomic_DNA"/>
</dbReference>
<feature type="transmembrane region" description="Helical" evidence="10">
    <location>
        <begin position="398"/>
        <end position="417"/>
    </location>
</feature>
<keyword evidence="12" id="KW-1185">Reference proteome</keyword>
<dbReference type="InterPro" id="IPR004117">
    <property type="entry name" value="7tm6_olfct_rcpt"/>
</dbReference>
<dbReference type="Pfam" id="PF02949">
    <property type="entry name" value="7tm_6"/>
    <property type="match status" value="1"/>
</dbReference>
<evidence type="ECO:0000256" key="5">
    <source>
        <dbReference type="ARBA" id="ARBA00022725"/>
    </source>
</evidence>
<comment type="subcellular location">
    <subcellularLocation>
        <location evidence="1">Cell membrane</location>
        <topology evidence="1">Multi-pass membrane protein</topology>
    </subcellularLocation>
</comment>
<keyword evidence="4 10" id="KW-0812">Transmembrane</keyword>
<feature type="transmembrane region" description="Helical" evidence="10">
    <location>
        <begin position="295"/>
        <end position="314"/>
    </location>
</feature>
<dbReference type="GO" id="GO:0004984">
    <property type="term" value="F:olfactory receptor activity"/>
    <property type="evidence" value="ECO:0007669"/>
    <property type="project" value="InterPro"/>
</dbReference>
<organism evidence="11 12">
    <name type="scientific">Vespula germanica</name>
    <name type="common">German yellow jacket</name>
    <name type="synonym">Paravespula germanica</name>
    <dbReference type="NCBI Taxonomy" id="30212"/>
    <lineage>
        <taxon>Eukaryota</taxon>
        <taxon>Metazoa</taxon>
        <taxon>Ecdysozoa</taxon>
        <taxon>Arthropoda</taxon>
        <taxon>Hexapoda</taxon>
        <taxon>Insecta</taxon>
        <taxon>Pterygota</taxon>
        <taxon>Neoptera</taxon>
        <taxon>Endopterygota</taxon>
        <taxon>Hymenoptera</taxon>
        <taxon>Apocrita</taxon>
        <taxon>Aculeata</taxon>
        <taxon>Vespoidea</taxon>
        <taxon>Vespidae</taxon>
        <taxon>Vespinae</taxon>
        <taxon>Vespula</taxon>
    </lineage>
</organism>
<protein>
    <recommendedName>
        <fullName evidence="13">Odorant receptor</fullName>
    </recommendedName>
</protein>
<dbReference type="PANTHER" id="PTHR21137:SF35">
    <property type="entry name" value="ODORANT RECEPTOR 19A-RELATED"/>
    <property type="match status" value="1"/>
</dbReference>